<evidence type="ECO:0000256" key="2">
    <source>
        <dbReference type="HAMAP-Rule" id="MF_00634"/>
    </source>
</evidence>
<name>A0A1X7PWI4_9HYPH</name>
<dbReference type="InterPro" id="IPR036591">
    <property type="entry name" value="YggU-like_sf"/>
</dbReference>
<dbReference type="NCBIfam" id="TIGR00251">
    <property type="entry name" value="DUF167 family protein"/>
    <property type="match status" value="1"/>
</dbReference>
<dbReference type="SMART" id="SM01152">
    <property type="entry name" value="DUF167"/>
    <property type="match status" value="1"/>
</dbReference>
<dbReference type="EMBL" id="FXBL01000004">
    <property type="protein sequence ID" value="SMH56519.1"/>
    <property type="molecule type" value="Genomic_DNA"/>
</dbReference>
<sequence>MVRLSAGRIDIRVRLTPKSSADRIEGVAAASDGSAHLAARVRAVPEKGAANAALERLVADWLGVPGRTVSVTGGATSRIKTVSVAGDATLLSKRVEERLVGG</sequence>
<protein>
    <recommendedName>
        <fullName evidence="2">UPF0235 protein SAMN02982922_5570</fullName>
    </recommendedName>
</protein>
<dbReference type="Proteomes" id="UP000193083">
    <property type="component" value="Unassembled WGS sequence"/>
</dbReference>
<dbReference type="Pfam" id="PF02594">
    <property type="entry name" value="DUF167"/>
    <property type="match status" value="1"/>
</dbReference>
<keyword evidence="4" id="KW-1185">Reference proteome</keyword>
<gene>
    <name evidence="3" type="ORF">SAMN02982922_5570</name>
</gene>
<reference evidence="3 4" key="1">
    <citation type="submission" date="2017-04" db="EMBL/GenBank/DDBJ databases">
        <authorList>
            <person name="Afonso C.L."/>
            <person name="Miller P.J."/>
            <person name="Scott M.A."/>
            <person name="Spackman E."/>
            <person name="Goraichik I."/>
            <person name="Dimitrov K.M."/>
            <person name="Suarez D.L."/>
            <person name="Swayne D.E."/>
        </authorList>
    </citation>
    <scope>NUCLEOTIDE SEQUENCE [LARGE SCALE GENOMIC DNA]</scope>
    <source>
        <strain evidence="3 4">B5P</strain>
    </source>
</reference>
<evidence type="ECO:0000313" key="3">
    <source>
        <dbReference type="EMBL" id="SMH56519.1"/>
    </source>
</evidence>
<comment type="similarity">
    <text evidence="1 2">Belongs to the UPF0235 family.</text>
</comment>
<dbReference type="AlphaFoldDB" id="A0A1X7PWI4"/>
<dbReference type="HAMAP" id="MF_00634">
    <property type="entry name" value="UPF0235"/>
    <property type="match status" value="1"/>
</dbReference>
<organism evidence="3 4">
    <name type="scientific">Mesorhizobium australicum</name>
    <dbReference type="NCBI Taxonomy" id="536018"/>
    <lineage>
        <taxon>Bacteria</taxon>
        <taxon>Pseudomonadati</taxon>
        <taxon>Pseudomonadota</taxon>
        <taxon>Alphaproteobacteria</taxon>
        <taxon>Hyphomicrobiales</taxon>
        <taxon>Phyllobacteriaceae</taxon>
        <taxon>Mesorhizobium</taxon>
    </lineage>
</organism>
<proteinExistence type="inferred from homology"/>
<dbReference type="InterPro" id="IPR003746">
    <property type="entry name" value="DUF167"/>
</dbReference>
<accession>A0A1X7PWI4</accession>
<evidence type="ECO:0000256" key="1">
    <source>
        <dbReference type="ARBA" id="ARBA00010364"/>
    </source>
</evidence>
<dbReference type="SUPFAM" id="SSF69786">
    <property type="entry name" value="YggU-like"/>
    <property type="match status" value="1"/>
</dbReference>
<evidence type="ECO:0000313" key="4">
    <source>
        <dbReference type="Proteomes" id="UP000193083"/>
    </source>
</evidence>
<dbReference type="Gene3D" id="3.30.1200.10">
    <property type="entry name" value="YggU-like"/>
    <property type="match status" value="1"/>
</dbReference>